<proteinExistence type="predicted"/>
<dbReference type="AlphaFoldDB" id="A0A4R7KTF0"/>
<dbReference type="InterPro" id="IPR014255">
    <property type="entry name" value="Spore_coat_CotS"/>
</dbReference>
<dbReference type="Pfam" id="PF01636">
    <property type="entry name" value="APH"/>
    <property type="match status" value="1"/>
</dbReference>
<keyword evidence="3" id="KW-1185">Reference proteome</keyword>
<protein>
    <submittedName>
        <fullName evidence="2">CotS family spore coat protein</fullName>
    </submittedName>
</protein>
<evidence type="ECO:0000259" key="1">
    <source>
        <dbReference type="Pfam" id="PF01636"/>
    </source>
</evidence>
<feature type="domain" description="Aminoglycoside phosphotransferase" evidence="1">
    <location>
        <begin position="206"/>
        <end position="264"/>
    </location>
</feature>
<evidence type="ECO:0000313" key="2">
    <source>
        <dbReference type="EMBL" id="TDT62318.1"/>
    </source>
</evidence>
<evidence type="ECO:0000313" key="3">
    <source>
        <dbReference type="Proteomes" id="UP000295325"/>
    </source>
</evidence>
<dbReference type="RefSeq" id="WP_166636321.1">
    <property type="nucleotide sequence ID" value="NZ_SOAZ01000004.1"/>
</dbReference>
<dbReference type="Gene3D" id="3.90.1200.10">
    <property type="match status" value="1"/>
</dbReference>
<organism evidence="2 3">
    <name type="scientific">Fonticella tunisiensis</name>
    <dbReference type="NCBI Taxonomy" id="1096341"/>
    <lineage>
        <taxon>Bacteria</taxon>
        <taxon>Bacillati</taxon>
        <taxon>Bacillota</taxon>
        <taxon>Clostridia</taxon>
        <taxon>Eubacteriales</taxon>
        <taxon>Clostridiaceae</taxon>
        <taxon>Fonticella</taxon>
    </lineage>
</organism>
<dbReference type="InterPro" id="IPR002575">
    <property type="entry name" value="Aminoglycoside_PTrfase"/>
</dbReference>
<name>A0A4R7KTF0_9CLOT</name>
<dbReference type="InterPro" id="IPR011009">
    <property type="entry name" value="Kinase-like_dom_sf"/>
</dbReference>
<keyword evidence="2" id="KW-0946">Virion</keyword>
<dbReference type="Gene3D" id="3.30.200.20">
    <property type="entry name" value="Phosphorylase Kinase, domain 1"/>
    <property type="match status" value="1"/>
</dbReference>
<dbReference type="SUPFAM" id="SSF56112">
    <property type="entry name" value="Protein kinase-like (PK-like)"/>
    <property type="match status" value="1"/>
</dbReference>
<dbReference type="EMBL" id="SOAZ01000004">
    <property type="protein sequence ID" value="TDT62318.1"/>
    <property type="molecule type" value="Genomic_DNA"/>
</dbReference>
<dbReference type="PANTHER" id="PTHR39179:SF1">
    <property type="entry name" value="SPORE COAT PROTEIN I"/>
    <property type="match status" value="1"/>
</dbReference>
<gene>
    <name evidence="2" type="ORF">EDD71_10441</name>
</gene>
<dbReference type="NCBIfam" id="TIGR02906">
    <property type="entry name" value="spore_CotS"/>
    <property type="match status" value="1"/>
</dbReference>
<reference evidence="2 3" key="1">
    <citation type="submission" date="2019-03" db="EMBL/GenBank/DDBJ databases">
        <title>Genomic Encyclopedia of Type Strains, Phase IV (KMG-IV): sequencing the most valuable type-strain genomes for metagenomic binning, comparative biology and taxonomic classification.</title>
        <authorList>
            <person name="Goeker M."/>
        </authorList>
    </citation>
    <scope>NUCLEOTIDE SEQUENCE [LARGE SCALE GENOMIC DNA]</scope>
    <source>
        <strain evidence="2 3">DSM 24455</strain>
    </source>
</reference>
<dbReference type="GO" id="GO:0042601">
    <property type="term" value="C:endospore-forming forespore"/>
    <property type="evidence" value="ECO:0007669"/>
    <property type="project" value="TreeGrafter"/>
</dbReference>
<keyword evidence="2" id="KW-0167">Capsid protein</keyword>
<dbReference type="InterPro" id="IPR047175">
    <property type="entry name" value="CotS-like"/>
</dbReference>
<accession>A0A4R7KTF0</accession>
<dbReference type="Proteomes" id="UP000295325">
    <property type="component" value="Unassembled WGS sequence"/>
</dbReference>
<comment type="caution">
    <text evidence="2">The sequence shown here is derived from an EMBL/GenBank/DDBJ whole genome shotgun (WGS) entry which is preliminary data.</text>
</comment>
<sequence>MEYRYRDKAYLSKYFLDTDLFDNYDFLVEDATPIRTIYILKTDKGMKILKKVDYGTEEVMFLYNSLNKIRRKYPYVVNFKETIFGKPYVEYEGGIYTVIDIIEGRECIFENPIDLLKVSKALAKLHIAGENIEVYNGKRNQLGKMIDKFREKAKSMEVYRDIANIHINKSEFDRLYLEYADYYIGCIKDASKHLERSPYRELCMTSHTLCHHDLAHHNILIGNDDNVYFIDFDYSVIDLPYHDLSNIITKAIKHNGWNIEISDSIMEAYMSEKRLSKEEISVLYGYLLFPQDFYDISSFYYMRTRSWDEDEFVDKLKRKAGYKEDRERFLKEFKRKWVD</sequence>
<dbReference type="PANTHER" id="PTHR39179">
    <property type="entry name" value="SPORE COAT PROTEIN I"/>
    <property type="match status" value="1"/>
</dbReference>